<comment type="caution">
    <text evidence="1">The sequence shown here is derived from an EMBL/GenBank/DDBJ whole genome shotgun (WGS) entry which is preliminary data.</text>
</comment>
<name>A0A8S3SEK4_MYTED</name>
<sequence>MNLKDKNLSLQLYNYLCNIVGSEKVVKTRREIFYAKDIGEKTTEITFISSGSKAEGIDLKGSDYDQMILFNIIHVYQNLNDVQYDENKIQLVMDTNDTKPGFTKLKLVNEWVDVFTAIFDWCETVGEETYISSKFYREQHLMNGMVTHGPCQSTPNGDYDQAGCFRCEEWITIAQPWIHRSQNNLFEVRFTVNDHEALLDTLRFVYGSPWTSVFHTETFQNYKLQSVNSHSMALSASALSCFSYNRVTHNPLSIYSLFKGFENRYNTNFRKDICACTLCECASVSIQSSDLVNLEDKNKSFYQRYKRLFVLFKISLQSNSVSSWLLLASLFYKCKRFLECLDIINYCLFSCTPHMIDLHPANSLAEQTVFKQMKQILGLLLALKHLLIEYVCFRHPFYLLPNELMSLITDVMLHFPPVVYSYVLQFLCCYHLDDKRGKKMRWII</sequence>
<dbReference type="EMBL" id="CAJPWZ010001615">
    <property type="protein sequence ID" value="CAG2218920.1"/>
    <property type="molecule type" value="Genomic_DNA"/>
</dbReference>
<dbReference type="Proteomes" id="UP000683360">
    <property type="component" value="Unassembled WGS sequence"/>
</dbReference>
<proteinExistence type="predicted"/>
<reference evidence="1" key="1">
    <citation type="submission" date="2021-03" db="EMBL/GenBank/DDBJ databases">
        <authorList>
            <person name="Bekaert M."/>
        </authorList>
    </citation>
    <scope>NUCLEOTIDE SEQUENCE</scope>
</reference>
<accession>A0A8S3SEK4</accession>
<organism evidence="1 2">
    <name type="scientific">Mytilus edulis</name>
    <name type="common">Blue mussel</name>
    <dbReference type="NCBI Taxonomy" id="6550"/>
    <lineage>
        <taxon>Eukaryota</taxon>
        <taxon>Metazoa</taxon>
        <taxon>Spiralia</taxon>
        <taxon>Lophotrochozoa</taxon>
        <taxon>Mollusca</taxon>
        <taxon>Bivalvia</taxon>
        <taxon>Autobranchia</taxon>
        <taxon>Pteriomorphia</taxon>
        <taxon>Mytilida</taxon>
        <taxon>Mytiloidea</taxon>
        <taxon>Mytilidae</taxon>
        <taxon>Mytilinae</taxon>
        <taxon>Mytilus</taxon>
    </lineage>
</organism>
<evidence type="ECO:0000313" key="1">
    <source>
        <dbReference type="EMBL" id="CAG2218920.1"/>
    </source>
</evidence>
<evidence type="ECO:0000313" key="2">
    <source>
        <dbReference type="Proteomes" id="UP000683360"/>
    </source>
</evidence>
<keyword evidence="2" id="KW-1185">Reference proteome</keyword>
<protein>
    <submittedName>
        <fullName evidence="1">Uncharacterized protein</fullName>
    </submittedName>
</protein>
<dbReference type="AlphaFoldDB" id="A0A8S3SEK4"/>
<gene>
    <name evidence="1" type="ORF">MEDL_32484</name>
</gene>
<dbReference type="OrthoDB" id="6115824at2759"/>